<gene>
    <name evidence="1" type="ORF">HNP46_000310</name>
</gene>
<dbReference type="AlphaFoldDB" id="A0A7W7NZD9"/>
<name>A0A7W7NZD9_PSENT</name>
<evidence type="ECO:0000313" key="1">
    <source>
        <dbReference type="EMBL" id="MBB4861499.1"/>
    </source>
</evidence>
<comment type="caution">
    <text evidence="1">The sequence shown here is derived from an EMBL/GenBank/DDBJ whole genome shotgun (WGS) entry which is preliminary data.</text>
</comment>
<sequence>MIAAPSSHDICQFDIPEGLIKIPVEIDVNAYEADIQIWNDEVEQLPGILSKATWITCRQASPHQDAEYIGMKTITLAVLADHSFGEISGPGTFKQHSVFKGSLFVVNNRALHWLSAHNLETTCGFIGLQWNVEEQHAEAEFARIRSALSELMPIRATYPAEGKNTLI</sequence>
<proteinExistence type="predicted"/>
<dbReference type="RefSeq" id="WP_184585759.1">
    <property type="nucleotide sequence ID" value="NZ_JACHLI010000001.1"/>
</dbReference>
<organism evidence="1 2">
    <name type="scientific">Pseudomonas nitroreducens</name>
    <dbReference type="NCBI Taxonomy" id="46680"/>
    <lineage>
        <taxon>Bacteria</taxon>
        <taxon>Pseudomonadati</taxon>
        <taxon>Pseudomonadota</taxon>
        <taxon>Gammaproteobacteria</taxon>
        <taxon>Pseudomonadales</taxon>
        <taxon>Pseudomonadaceae</taxon>
        <taxon>Pseudomonas</taxon>
    </lineage>
</organism>
<dbReference type="Proteomes" id="UP000566995">
    <property type="component" value="Unassembled WGS sequence"/>
</dbReference>
<dbReference type="EMBL" id="JACHLI010000001">
    <property type="protein sequence ID" value="MBB4861499.1"/>
    <property type="molecule type" value="Genomic_DNA"/>
</dbReference>
<protein>
    <submittedName>
        <fullName evidence="1">Uncharacterized protein</fullName>
    </submittedName>
</protein>
<reference evidence="1 2" key="1">
    <citation type="submission" date="2020-08" db="EMBL/GenBank/DDBJ databases">
        <title>Functional genomics of gut bacteria from endangered species of beetles.</title>
        <authorList>
            <person name="Carlos-Shanley C."/>
        </authorList>
    </citation>
    <scope>NUCLEOTIDE SEQUENCE [LARGE SCALE GENOMIC DNA]</scope>
    <source>
        <strain evidence="1 2">S00179</strain>
    </source>
</reference>
<accession>A0A7W7NZD9</accession>
<evidence type="ECO:0000313" key="2">
    <source>
        <dbReference type="Proteomes" id="UP000566995"/>
    </source>
</evidence>